<evidence type="ECO:0000256" key="1">
    <source>
        <dbReference type="SAM" id="MobiDB-lite"/>
    </source>
</evidence>
<feature type="compositionally biased region" description="Basic and acidic residues" evidence="1">
    <location>
        <begin position="547"/>
        <end position="559"/>
    </location>
</feature>
<dbReference type="Proteomes" id="UP001057520">
    <property type="component" value="Chromosome"/>
</dbReference>
<name>A0ABY4ZTE3_9CAUL</name>
<gene>
    <name evidence="2" type="ORF">MZV50_25745</name>
</gene>
<protein>
    <submittedName>
        <fullName evidence="2">Uncharacterized protein</fullName>
    </submittedName>
</protein>
<evidence type="ECO:0000313" key="3">
    <source>
        <dbReference type="Proteomes" id="UP001057520"/>
    </source>
</evidence>
<keyword evidence="3" id="KW-1185">Reference proteome</keyword>
<dbReference type="EMBL" id="CP096040">
    <property type="protein sequence ID" value="USQ95899.1"/>
    <property type="molecule type" value="Genomic_DNA"/>
</dbReference>
<feature type="region of interest" description="Disordered" evidence="1">
    <location>
        <begin position="541"/>
        <end position="563"/>
    </location>
</feature>
<evidence type="ECO:0000313" key="2">
    <source>
        <dbReference type="EMBL" id="USQ95899.1"/>
    </source>
</evidence>
<proteinExistence type="predicted"/>
<sequence>MHVRLVGIALSPTGAQILKQLLSGAQSKESAEAVVQHALDLKATYAVVEEPYIDKDYSSDYLNFYAGAFRAYPRHTKRIHLFEQEVAPALDKPLHEQEAELAQAGYIGFVVLRPISQGPIGKTVLPFPVLGDGLIVRRAARANFKAHLLGAGLELKGAAPFIQQDERLGACAQASIWMADRPVHERHRRTPWHSIAEITRLATTPTDAELSRSLPAGSSGLNPIHIIRALRGMGHQPLVDFFVGESEQADAPVQVAIADKVGAKAPQNGKGAKKKKEPVKTNGLAASSILRYLDSGVPVIVAMTDIGADAGHAITAVGFVESRTATAEISDSYETFVRALIVHDDQRGPYRLMPLRQSDIAVLPKERLLTEGDKILTVEDVVTHMFVPLPMRVFLRADRADTVCDDFLKNFVDIAGPGMLERLKEEAPDVSAVEAFFELVRTGKLIRRTYLTSAGRYRHHLAKSDLDEEVKSELITRTLPHFIWVTELISADAPAVEGDDARQVLGHMVVNATSSTDPNSDLLLVHMPRMVIHRDLDCVEEADQADTSDHKDGEADKAPEVAPGTEAQMRLAPMLIPTRPFTETFITYDTSAPYQGRRRH</sequence>
<accession>A0ABY4ZTE3</accession>
<reference evidence="2 3" key="1">
    <citation type="submission" date="2022-04" db="EMBL/GenBank/DDBJ databases">
        <title>Genome sequence of soybean root-associated Caulobacter segnis RL271.</title>
        <authorList>
            <person name="Longley R."/>
            <person name="Bonito G."/>
            <person name="Trigodet F."/>
            <person name="Crosson S."/>
            <person name="Fiebig A."/>
        </authorList>
    </citation>
    <scope>NUCLEOTIDE SEQUENCE [LARGE SCALE GENOMIC DNA]</scope>
    <source>
        <strain evidence="2 3">RL271</strain>
    </source>
</reference>
<organism evidence="2 3">
    <name type="scientific">Caulobacter segnis</name>
    <dbReference type="NCBI Taxonomy" id="88688"/>
    <lineage>
        <taxon>Bacteria</taxon>
        <taxon>Pseudomonadati</taxon>
        <taxon>Pseudomonadota</taxon>
        <taxon>Alphaproteobacteria</taxon>
        <taxon>Caulobacterales</taxon>
        <taxon>Caulobacteraceae</taxon>
        <taxon>Caulobacter</taxon>
    </lineage>
</organism>